<feature type="transmembrane region" description="Helical" evidence="6">
    <location>
        <begin position="482"/>
        <end position="502"/>
    </location>
</feature>
<evidence type="ECO:0000256" key="2">
    <source>
        <dbReference type="ARBA" id="ARBA00022448"/>
    </source>
</evidence>
<evidence type="ECO:0000313" key="8">
    <source>
        <dbReference type="EMBL" id="KAK5051432.1"/>
    </source>
</evidence>
<dbReference type="GO" id="GO:0022857">
    <property type="term" value="F:transmembrane transporter activity"/>
    <property type="evidence" value="ECO:0007669"/>
    <property type="project" value="InterPro"/>
</dbReference>
<gene>
    <name evidence="8" type="ORF">LTR84_003084</name>
</gene>
<dbReference type="GeneID" id="89971278"/>
<dbReference type="Pfam" id="PF07690">
    <property type="entry name" value="MFS_1"/>
    <property type="match status" value="1"/>
</dbReference>
<dbReference type="InterPro" id="IPR011701">
    <property type="entry name" value="MFS"/>
</dbReference>
<evidence type="ECO:0000313" key="9">
    <source>
        <dbReference type="Proteomes" id="UP001358417"/>
    </source>
</evidence>
<evidence type="ECO:0000256" key="3">
    <source>
        <dbReference type="ARBA" id="ARBA00022692"/>
    </source>
</evidence>
<evidence type="ECO:0000256" key="5">
    <source>
        <dbReference type="ARBA" id="ARBA00023136"/>
    </source>
</evidence>
<evidence type="ECO:0000256" key="4">
    <source>
        <dbReference type="ARBA" id="ARBA00022989"/>
    </source>
</evidence>
<feature type="transmembrane region" description="Helical" evidence="6">
    <location>
        <begin position="546"/>
        <end position="569"/>
    </location>
</feature>
<evidence type="ECO:0000259" key="7">
    <source>
        <dbReference type="PROSITE" id="PS50850"/>
    </source>
</evidence>
<dbReference type="Proteomes" id="UP001358417">
    <property type="component" value="Unassembled WGS sequence"/>
</dbReference>
<feature type="transmembrane region" description="Helical" evidence="6">
    <location>
        <begin position="207"/>
        <end position="230"/>
    </location>
</feature>
<dbReference type="Gene3D" id="1.20.1250.20">
    <property type="entry name" value="MFS general substrate transporter like domains"/>
    <property type="match status" value="1"/>
</dbReference>
<dbReference type="GO" id="GO:0016020">
    <property type="term" value="C:membrane"/>
    <property type="evidence" value="ECO:0007669"/>
    <property type="project" value="UniProtKB-SubCell"/>
</dbReference>
<keyword evidence="9" id="KW-1185">Reference proteome</keyword>
<reference evidence="8 9" key="1">
    <citation type="submission" date="2023-08" db="EMBL/GenBank/DDBJ databases">
        <title>Black Yeasts Isolated from many extreme environments.</title>
        <authorList>
            <person name="Coleine C."/>
            <person name="Stajich J.E."/>
            <person name="Selbmann L."/>
        </authorList>
    </citation>
    <scope>NUCLEOTIDE SEQUENCE [LARGE SCALE GENOMIC DNA]</scope>
    <source>
        <strain evidence="8 9">CCFEE 5792</strain>
    </source>
</reference>
<feature type="transmembrane region" description="Helical" evidence="6">
    <location>
        <begin position="387"/>
        <end position="412"/>
    </location>
</feature>
<organism evidence="8 9">
    <name type="scientific">Exophiala bonariae</name>
    <dbReference type="NCBI Taxonomy" id="1690606"/>
    <lineage>
        <taxon>Eukaryota</taxon>
        <taxon>Fungi</taxon>
        <taxon>Dikarya</taxon>
        <taxon>Ascomycota</taxon>
        <taxon>Pezizomycotina</taxon>
        <taxon>Eurotiomycetes</taxon>
        <taxon>Chaetothyriomycetidae</taxon>
        <taxon>Chaetothyriales</taxon>
        <taxon>Herpotrichiellaceae</taxon>
        <taxon>Exophiala</taxon>
    </lineage>
</organism>
<feature type="transmembrane region" description="Helical" evidence="6">
    <location>
        <begin position="432"/>
        <end position="450"/>
    </location>
</feature>
<dbReference type="InterPro" id="IPR020846">
    <property type="entry name" value="MFS_dom"/>
</dbReference>
<comment type="subcellular location">
    <subcellularLocation>
        <location evidence="1">Membrane</location>
        <topology evidence="1">Multi-pass membrane protein</topology>
    </subcellularLocation>
</comment>
<feature type="transmembrane region" description="Helical" evidence="6">
    <location>
        <begin position="80"/>
        <end position="101"/>
    </location>
</feature>
<feature type="transmembrane region" description="Helical" evidence="6">
    <location>
        <begin position="265"/>
        <end position="284"/>
    </location>
</feature>
<keyword evidence="2" id="KW-0813">Transport</keyword>
<protein>
    <recommendedName>
        <fullName evidence="7">Major facilitator superfamily (MFS) profile domain-containing protein</fullName>
    </recommendedName>
</protein>
<evidence type="ECO:0000256" key="6">
    <source>
        <dbReference type="SAM" id="Phobius"/>
    </source>
</evidence>
<keyword evidence="5 6" id="KW-0472">Membrane</keyword>
<dbReference type="SUPFAM" id="SSF103473">
    <property type="entry name" value="MFS general substrate transporter"/>
    <property type="match status" value="1"/>
</dbReference>
<comment type="caution">
    <text evidence="8">The sequence shown here is derived from an EMBL/GenBank/DDBJ whole genome shotgun (WGS) entry which is preliminary data.</text>
</comment>
<keyword evidence="3 6" id="KW-0812">Transmembrane</keyword>
<dbReference type="PANTHER" id="PTHR23511">
    <property type="entry name" value="SYNAPTIC VESICLE GLYCOPROTEIN 2"/>
    <property type="match status" value="1"/>
</dbReference>
<dbReference type="EMBL" id="JAVRRD010000015">
    <property type="protein sequence ID" value="KAK5051432.1"/>
    <property type="molecule type" value="Genomic_DNA"/>
</dbReference>
<dbReference type="InterPro" id="IPR036259">
    <property type="entry name" value="MFS_trans_sf"/>
</dbReference>
<proteinExistence type="predicted"/>
<dbReference type="PANTHER" id="PTHR23511:SF3">
    <property type="entry name" value="MAJOR FACILITATOR SUPERFAMILY (MFS) PROFILE DOMAIN-CONTAINING PROTEIN"/>
    <property type="match status" value="1"/>
</dbReference>
<sequence>MDSTARDTEVLLSRAESIHADIDLYSDGSDAAKDSLDDHDNINDDVSDGNAKPPCLSIHSQKALLVNRELDEQGMGRYQWMVFFLCGFGYLLDLLWAQAFGLVVSPMQREFGFDDTQLGNIFTAFSIGLTAGALIWGVFVDLPTVGRKAAFNYTVLMSTAFGICLGIPDSYGVVIVLTAFTGFGIGGNIPIDTTICLECLPQDRHWLLPALSIFQPVGVILCSGLAYVFIPAYSCAENLVSCNRVRDADAVGACCGRADNQGWRYLMFTIGAMTFSVFALRFLVFRFQESPKFLISSGQDEKAIEVLQYIARYNHRECRLTLEKLMALGHEQDIASLPPNAADDIESHALLDSPNTSKRQSTKIKQKLYSELSRLQHLFSTPSMTRLIILVWIIYGFDFWGFTIAGSFLPTILARKGQSLGLSLTDTYRSYIYIYSLGIPGVLAGTLMYTRRQYRRLALVLSSALFATCLFAFTAVHDHASYIAVNALVYFFQSMFNALLYAWTPEAFPPEVRGTASGLASFWGRMFSIVAPVVATRVLARSLDGVLYLAGASVWVCTLAVLAVPGRFFSGRDY</sequence>
<name>A0AAV9NBS5_9EURO</name>
<keyword evidence="4 6" id="KW-1133">Transmembrane helix</keyword>
<dbReference type="AlphaFoldDB" id="A0AAV9NBS5"/>
<dbReference type="PROSITE" id="PS50850">
    <property type="entry name" value="MFS"/>
    <property type="match status" value="1"/>
</dbReference>
<accession>A0AAV9NBS5</accession>
<feature type="transmembrane region" description="Helical" evidence="6">
    <location>
        <begin position="522"/>
        <end position="540"/>
    </location>
</feature>
<feature type="transmembrane region" description="Helical" evidence="6">
    <location>
        <begin position="457"/>
        <end position="476"/>
    </location>
</feature>
<feature type="domain" description="Major facilitator superfamily (MFS) profile" evidence="7">
    <location>
        <begin position="82"/>
        <end position="569"/>
    </location>
</feature>
<dbReference type="RefSeq" id="XP_064705659.1">
    <property type="nucleotide sequence ID" value="XM_064846679.1"/>
</dbReference>
<evidence type="ECO:0000256" key="1">
    <source>
        <dbReference type="ARBA" id="ARBA00004141"/>
    </source>
</evidence>
<feature type="transmembrane region" description="Helical" evidence="6">
    <location>
        <begin position="121"/>
        <end position="142"/>
    </location>
</feature>
<dbReference type="CDD" id="cd17316">
    <property type="entry name" value="MFS_SV2_like"/>
    <property type="match status" value="1"/>
</dbReference>